<sequence length="398" mass="44338">MNLVDVNQFKRRVNATGSIASAVDSSAIYKLSPFHNLKSDTYVRKSEFKVKLQQTSERGVCSMAINLFDESDKAVIRESKMPYVHVAAVLIQISCLFDWAISEKMEGIFALMDTLFEDPEENVVRACNFRFVDGRAAGCFRMNFSICAEDAIKGRPLIPYIKVKGVNIREGLHGFSVSIGTIFSLNKTEFPSVPLKIKDEYMNIVGTDFLDKKSIDELTINEMTEAQTEMQALPNPVVTCVSRGRKDPIKLRDYSIRSNSKKPIIYNGSSSERKGRDEERGIKCFEEEVWKSASRFSLDKRPVLASGSVRIREYCSEGSKSDDGIRELCSGERRVFGGRRGTGREFTGTSWSDFGGRGTNGGSSSNNNKEDKVEDASSSSKGSECGLQSELLHSSKIF</sequence>
<evidence type="ECO:0000256" key="1">
    <source>
        <dbReference type="SAM" id="MobiDB-lite"/>
    </source>
</evidence>
<feature type="region of interest" description="Disordered" evidence="1">
    <location>
        <begin position="339"/>
        <end position="398"/>
    </location>
</feature>
<gene>
    <name evidence="2" type="primary">MP</name>
</gene>
<dbReference type="EMBL" id="MK514428">
    <property type="protein sequence ID" value="QBS17032.1"/>
    <property type="molecule type" value="Genomic_RNA"/>
</dbReference>
<dbReference type="Pfam" id="PF01107">
    <property type="entry name" value="MP"/>
    <property type="match status" value="1"/>
</dbReference>
<protein>
    <submittedName>
        <fullName evidence="2">Movement protein</fullName>
    </submittedName>
</protein>
<proteinExistence type="predicted"/>
<accession>A0A6B7GBU9</accession>
<evidence type="ECO:0000313" key="2">
    <source>
        <dbReference type="EMBL" id="QBS17032.1"/>
    </source>
</evidence>
<name>A0A6B7GBU9_9VIRU</name>
<organism evidence="2">
    <name type="scientific">Zostera virus T</name>
    <dbReference type="NCBI Taxonomy" id="2562808"/>
    <lineage>
        <taxon>Viruses</taxon>
        <taxon>Riboviria</taxon>
        <taxon>Orthornavirae</taxon>
        <taxon>Kitrinoviricota</taxon>
        <taxon>Alsuviricetes</taxon>
        <taxon>Tymovirales</taxon>
        <taxon>Betaflexiviridae</taxon>
        <taxon>Trivirinae</taxon>
        <taxon>Tepovirus</taxon>
        <taxon>Tepovirus tafzosterae</taxon>
        <taxon>Tepovirus ZoVT</taxon>
    </lineage>
</organism>
<dbReference type="InterPro" id="IPR028919">
    <property type="entry name" value="Viral_movement"/>
</dbReference>
<reference evidence="2" key="1">
    <citation type="journal article" date="2019" name="Acta Virol.">
        <title>Zostera virus T - a novel virus of the genus Tepovirus identified in the eelgrass, Zostera muelleri.</title>
        <authorList>
            <person name="Goh C.J."/>
            <person name="Park D."/>
            <person name="Lee J.S."/>
            <person name="Davey P.A."/>
            <person name="Pernice M."/>
            <person name="Ralph P.J."/>
            <person name="Hahn Y."/>
        </authorList>
    </citation>
    <scope>NUCLEOTIDE SEQUENCE</scope>
    <source>
        <strain evidence="2">Z3</strain>
    </source>
</reference>